<keyword evidence="2" id="KW-1185">Reference proteome</keyword>
<evidence type="ECO:0000313" key="1">
    <source>
        <dbReference type="EMBL" id="CAL8137404.1"/>
    </source>
</evidence>
<protein>
    <submittedName>
        <fullName evidence="1">Uncharacterized protein</fullName>
    </submittedName>
</protein>
<reference evidence="1 2" key="1">
    <citation type="submission" date="2024-08" db="EMBL/GenBank/DDBJ databases">
        <authorList>
            <person name="Cucini C."/>
            <person name="Frati F."/>
        </authorList>
    </citation>
    <scope>NUCLEOTIDE SEQUENCE [LARGE SCALE GENOMIC DNA]</scope>
</reference>
<organism evidence="1 2">
    <name type="scientific">Orchesella dallaii</name>
    <dbReference type="NCBI Taxonomy" id="48710"/>
    <lineage>
        <taxon>Eukaryota</taxon>
        <taxon>Metazoa</taxon>
        <taxon>Ecdysozoa</taxon>
        <taxon>Arthropoda</taxon>
        <taxon>Hexapoda</taxon>
        <taxon>Collembola</taxon>
        <taxon>Entomobryomorpha</taxon>
        <taxon>Entomobryoidea</taxon>
        <taxon>Orchesellidae</taxon>
        <taxon>Orchesellinae</taxon>
        <taxon>Orchesella</taxon>
    </lineage>
</organism>
<proteinExistence type="predicted"/>
<gene>
    <name evidence="1" type="ORF">ODALV1_LOCUS26901</name>
</gene>
<evidence type="ECO:0000313" key="2">
    <source>
        <dbReference type="Proteomes" id="UP001642540"/>
    </source>
</evidence>
<name>A0ABP1RW76_9HEXA</name>
<dbReference type="EMBL" id="CAXLJM020000117">
    <property type="protein sequence ID" value="CAL8137404.1"/>
    <property type="molecule type" value="Genomic_DNA"/>
</dbReference>
<dbReference type="Proteomes" id="UP001642540">
    <property type="component" value="Unassembled WGS sequence"/>
</dbReference>
<accession>A0ABP1RW76</accession>
<comment type="caution">
    <text evidence="1">The sequence shown here is derived from an EMBL/GenBank/DDBJ whole genome shotgun (WGS) entry which is preliminary data.</text>
</comment>
<sequence>MEPWQIAHVQKNLDDLTRFTNCNSSLVAILQKRDILSVIDISRLEAKRKSDGAIAETSLLFEILVTRAGITQAELKLFAKFGQRIGDFGEDTSQLDYVILENMVGIEEICKIKGVNQVNVHLIEHTDGYFKLVQTFGDDSKIRKFVEKPLMCDYFPDCGCERGYENLIFKCIFHFQGYFYENITKEYSTTLNELLPEMRELLNIQDSVDLWEITNLLDKISVVNDSQEEEERELRELKNLATTLFPRRIKNLIINNHVLEKFVTAGLVVKKEDE</sequence>